<sequence>MNDSDLERDSDSDRDRDIATILQYLIRSGQVRIIAATSPHLYNEGSDEELTSSRSPPKVDHHPDTSSLKGSDLSQAILLSTGALNDRHTNSPPGMIPLPSMLRSRELGMNGRHHFTLGDRCQIMQRNILALFMFHFLFKNYVVCNRCVKFEGINLQPVTFDERLH</sequence>
<gene>
    <name evidence="2" type="primary">DCAF11_0</name>
    <name evidence="2" type="ORF">TNCV_1588751</name>
</gene>
<evidence type="ECO:0000313" key="3">
    <source>
        <dbReference type="Proteomes" id="UP000887159"/>
    </source>
</evidence>
<reference evidence="2" key="1">
    <citation type="submission" date="2020-08" db="EMBL/GenBank/DDBJ databases">
        <title>Multicomponent nature underlies the extraordinary mechanical properties of spider dragline silk.</title>
        <authorList>
            <person name="Kono N."/>
            <person name="Nakamura H."/>
            <person name="Mori M."/>
            <person name="Yoshida Y."/>
            <person name="Ohtoshi R."/>
            <person name="Malay A.D."/>
            <person name="Moran D.A.P."/>
            <person name="Tomita M."/>
            <person name="Numata K."/>
            <person name="Arakawa K."/>
        </authorList>
    </citation>
    <scope>NUCLEOTIDE SEQUENCE</scope>
</reference>
<feature type="region of interest" description="Disordered" evidence="1">
    <location>
        <begin position="43"/>
        <end position="69"/>
    </location>
</feature>
<dbReference type="EMBL" id="BMAU01021175">
    <property type="protein sequence ID" value="GFX93698.1"/>
    <property type="molecule type" value="Genomic_DNA"/>
</dbReference>
<evidence type="ECO:0000256" key="1">
    <source>
        <dbReference type="SAM" id="MobiDB-lite"/>
    </source>
</evidence>
<name>A0A8X6RET5_TRICX</name>
<organism evidence="2 3">
    <name type="scientific">Trichonephila clavipes</name>
    <name type="common">Golden silk orbweaver</name>
    <name type="synonym">Nephila clavipes</name>
    <dbReference type="NCBI Taxonomy" id="2585209"/>
    <lineage>
        <taxon>Eukaryota</taxon>
        <taxon>Metazoa</taxon>
        <taxon>Ecdysozoa</taxon>
        <taxon>Arthropoda</taxon>
        <taxon>Chelicerata</taxon>
        <taxon>Arachnida</taxon>
        <taxon>Araneae</taxon>
        <taxon>Araneomorphae</taxon>
        <taxon>Entelegynae</taxon>
        <taxon>Araneoidea</taxon>
        <taxon>Nephilidae</taxon>
        <taxon>Trichonephila</taxon>
    </lineage>
</organism>
<keyword evidence="3" id="KW-1185">Reference proteome</keyword>
<accession>A0A8X6RET5</accession>
<evidence type="ECO:0000313" key="2">
    <source>
        <dbReference type="EMBL" id="GFX93698.1"/>
    </source>
</evidence>
<comment type="caution">
    <text evidence="2">The sequence shown here is derived from an EMBL/GenBank/DDBJ whole genome shotgun (WGS) entry which is preliminary data.</text>
</comment>
<proteinExistence type="predicted"/>
<dbReference type="AlphaFoldDB" id="A0A8X6RET5"/>
<dbReference type="Proteomes" id="UP000887159">
    <property type="component" value="Unassembled WGS sequence"/>
</dbReference>
<protein>
    <submittedName>
        <fullName evidence="2">DDB1-and CUL4-associated factor 11</fullName>
    </submittedName>
</protein>